<dbReference type="InterPro" id="IPR002123">
    <property type="entry name" value="Plipid/glycerol_acylTrfase"/>
</dbReference>
<keyword evidence="2 5" id="KW-0012">Acyltransferase</keyword>
<keyword evidence="3" id="KW-1133">Transmembrane helix</keyword>
<gene>
    <name evidence="5" type="ORF">KGMB03357_12510</name>
</gene>
<dbReference type="GO" id="GO:0003841">
    <property type="term" value="F:1-acylglycerol-3-phosphate O-acyltransferase activity"/>
    <property type="evidence" value="ECO:0007669"/>
    <property type="project" value="TreeGrafter"/>
</dbReference>
<feature type="transmembrane region" description="Helical" evidence="3">
    <location>
        <begin position="9"/>
        <end position="26"/>
    </location>
</feature>
<evidence type="ECO:0000256" key="1">
    <source>
        <dbReference type="ARBA" id="ARBA00022679"/>
    </source>
</evidence>
<keyword evidence="3" id="KW-0812">Transmembrane</keyword>
<dbReference type="PANTHER" id="PTHR10434:SF40">
    <property type="entry name" value="1-ACYL-SN-GLYCEROL-3-PHOSPHATE ACYLTRANSFERASE"/>
    <property type="match status" value="1"/>
</dbReference>
<proteinExistence type="predicted"/>
<reference evidence="5 6" key="1">
    <citation type="submission" date="2018-10" db="EMBL/GenBank/DDBJ databases">
        <title>Draft Genome Sequence of Anaerotignum sp. KCTC 15736.</title>
        <authorList>
            <person name="Choi S.H."/>
            <person name="Kim J.S."/>
            <person name="Kang S.W."/>
            <person name="Lee J.S."/>
            <person name="Park S.H."/>
        </authorList>
    </citation>
    <scope>NUCLEOTIDE SEQUENCE [LARGE SCALE GENOMIC DNA]</scope>
    <source>
        <strain evidence="5 6">KCTC 15736</strain>
    </source>
</reference>
<dbReference type="PANTHER" id="PTHR10434">
    <property type="entry name" value="1-ACYL-SN-GLYCEROL-3-PHOSPHATE ACYLTRANSFERASE"/>
    <property type="match status" value="1"/>
</dbReference>
<organism evidence="5 6">
    <name type="scientific">Anaerotignum faecicola</name>
    <dbReference type="NCBI Taxonomy" id="2358141"/>
    <lineage>
        <taxon>Bacteria</taxon>
        <taxon>Bacillati</taxon>
        <taxon>Bacillota</taxon>
        <taxon>Clostridia</taxon>
        <taxon>Lachnospirales</taxon>
        <taxon>Anaerotignaceae</taxon>
        <taxon>Anaerotignum</taxon>
    </lineage>
</organism>
<dbReference type="CDD" id="cd07989">
    <property type="entry name" value="LPLAT_AGPAT-like"/>
    <property type="match status" value="1"/>
</dbReference>
<evidence type="ECO:0000256" key="2">
    <source>
        <dbReference type="ARBA" id="ARBA00023315"/>
    </source>
</evidence>
<name>A0A401LDH1_9FIRM</name>
<dbReference type="SMART" id="SM00563">
    <property type="entry name" value="PlsC"/>
    <property type="match status" value="1"/>
</dbReference>
<dbReference type="GO" id="GO:0006654">
    <property type="term" value="P:phosphatidic acid biosynthetic process"/>
    <property type="evidence" value="ECO:0007669"/>
    <property type="project" value="TreeGrafter"/>
</dbReference>
<dbReference type="Proteomes" id="UP000287361">
    <property type="component" value="Unassembled WGS sequence"/>
</dbReference>
<dbReference type="EMBL" id="BHVZ01000002">
    <property type="protein sequence ID" value="GCB29590.1"/>
    <property type="molecule type" value="Genomic_DNA"/>
</dbReference>
<sequence length="203" mass="23050">MKDTEKKSWVYYVAIFLVKIWYAIMFKVEIIGKENIPETGNGVICSNHYSNYDPVSTAIYLDRLPHYIAKKELFKNKLFSWVLDQLGVFPIDRKVSMDMKAVKTAIKLLKEGKIVGIFAEGRRVKAGEDVAAKAGVALFAMKGNAPVIPCAISGTYKFRSKLTIRYGEPLTLDEFRDKKLTTELMGEITKVIMDKVEELKVKE</sequence>
<dbReference type="SUPFAM" id="SSF69593">
    <property type="entry name" value="Glycerol-3-phosphate (1)-acyltransferase"/>
    <property type="match status" value="1"/>
</dbReference>
<dbReference type="OrthoDB" id="9803035at2"/>
<evidence type="ECO:0000259" key="4">
    <source>
        <dbReference type="SMART" id="SM00563"/>
    </source>
</evidence>
<keyword evidence="3" id="KW-0472">Membrane</keyword>
<evidence type="ECO:0000256" key="3">
    <source>
        <dbReference type="SAM" id="Phobius"/>
    </source>
</evidence>
<evidence type="ECO:0000313" key="5">
    <source>
        <dbReference type="EMBL" id="GCB29590.1"/>
    </source>
</evidence>
<protein>
    <submittedName>
        <fullName evidence="5">1-acyl-sn-glycerol-3-phosphate acyltransferase</fullName>
    </submittedName>
</protein>
<evidence type="ECO:0000313" key="6">
    <source>
        <dbReference type="Proteomes" id="UP000287361"/>
    </source>
</evidence>
<keyword evidence="1 5" id="KW-0808">Transferase</keyword>
<dbReference type="AlphaFoldDB" id="A0A401LDH1"/>
<keyword evidence="6" id="KW-1185">Reference proteome</keyword>
<comment type="caution">
    <text evidence="5">The sequence shown here is derived from an EMBL/GenBank/DDBJ whole genome shotgun (WGS) entry which is preliminary data.</text>
</comment>
<dbReference type="Pfam" id="PF01553">
    <property type="entry name" value="Acyltransferase"/>
    <property type="match status" value="1"/>
</dbReference>
<feature type="domain" description="Phospholipid/glycerol acyltransferase" evidence="4">
    <location>
        <begin position="42"/>
        <end position="155"/>
    </location>
</feature>
<accession>A0A401LDH1</accession>